<accession>A0A4U5R4E0</accession>
<dbReference type="AlphaFoldDB" id="A0A4U5R4E0"/>
<dbReference type="InterPro" id="IPR035513">
    <property type="entry name" value="Invertase/methylesterase_inhib"/>
</dbReference>
<dbReference type="FunFam" id="1.20.140.40:FF:000028">
    <property type="entry name" value="Os02g0688200 protein"/>
    <property type="match status" value="1"/>
</dbReference>
<dbReference type="GO" id="GO:0004857">
    <property type="term" value="F:enzyme inhibitor activity"/>
    <property type="evidence" value="ECO:0007669"/>
    <property type="project" value="InterPro"/>
</dbReference>
<dbReference type="InterPro" id="IPR034088">
    <property type="entry name" value="Pla_a_1-like"/>
</dbReference>
<feature type="domain" description="Pectinesterase inhibitor" evidence="2">
    <location>
        <begin position="31"/>
        <end position="146"/>
    </location>
</feature>
<dbReference type="Gene3D" id="1.20.140.40">
    <property type="entry name" value="Invertase/pectin methylesterase inhibitor family protein"/>
    <property type="match status" value="1"/>
</dbReference>
<gene>
    <name evidence="3" type="ORF">D5086_0000003910</name>
</gene>
<evidence type="ECO:0000313" key="3">
    <source>
        <dbReference type="EMBL" id="TKS18722.1"/>
    </source>
</evidence>
<dbReference type="NCBIfam" id="TIGR01614">
    <property type="entry name" value="PME_inhib"/>
    <property type="match status" value="1"/>
</dbReference>
<dbReference type="InterPro" id="IPR006501">
    <property type="entry name" value="Pectinesterase_inhib_dom"/>
</dbReference>
<name>A0A4U5R4E0_POPAL</name>
<dbReference type="SUPFAM" id="SSF101148">
    <property type="entry name" value="Plant invertase/pectin methylesterase inhibitor"/>
    <property type="match status" value="1"/>
</dbReference>
<dbReference type="EMBL" id="RCHU01000001">
    <property type="protein sequence ID" value="TKS18722.1"/>
    <property type="molecule type" value="Genomic_DNA"/>
</dbReference>
<protein>
    <recommendedName>
        <fullName evidence="2">Pectinesterase inhibitor domain-containing protein</fullName>
    </recommendedName>
</protein>
<evidence type="ECO:0000259" key="2">
    <source>
        <dbReference type="Pfam" id="PF04043"/>
    </source>
</evidence>
<dbReference type="Pfam" id="PF04043">
    <property type="entry name" value="PMEI"/>
    <property type="match status" value="1"/>
</dbReference>
<dbReference type="CDD" id="cd15795">
    <property type="entry name" value="PMEI-Pla_a_1_like"/>
    <property type="match status" value="1"/>
</dbReference>
<evidence type="ECO:0000256" key="1">
    <source>
        <dbReference type="SAM" id="SignalP"/>
    </source>
</evidence>
<sequence>MDSSSRVFMLSAILMLLVSQSMATVAPSELVEDVCTEIEKLMMAYGERSGYVAKYDECVNALQMDPRTATANITTLAEISVQLAISGAKNAEALIEHLLGNTTPASRKPLQNCLSSYVNITGHFENALSGLNAGLQSSNFDIAGVLDLVKICELELTKNQTHILQLTNRNHYTRMFVEISEFLITRLELYHIANGFTQTRTQG</sequence>
<dbReference type="PANTHER" id="PTHR31890:SF9">
    <property type="entry name" value="PLANT INVERTASE_PECTIN METHYLESTERASE INHIBITOR SUPERFAMILY PROTEIN"/>
    <property type="match status" value="1"/>
</dbReference>
<dbReference type="PANTHER" id="PTHR31890">
    <property type="entry name" value="PLANT INVERTASE/PECTIN METHYLESTERASE INHIBITOR SUPERFAMILY PROTEIN"/>
    <property type="match status" value="1"/>
</dbReference>
<organism evidence="3">
    <name type="scientific">Populus alba</name>
    <name type="common">White poplar</name>
    <dbReference type="NCBI Taxonomy" id="43335"/>
    <lineage>
        <taxon>Eukaryota</taxon>
        <taxon>Viridiplantae</taxon>
        <taxon>Streptophyta</taxon>
        <taxon>Embryophyta</taxon>
        <taxon>Tracheophyta</taxon>
        <taxon>Spermatophyta</taxon>
        <taxon>Magnoliopsida</taxon>
        <taxon>eudicotyledons</taxon>
        <taxon>Gunneridae</taxon>
        <taxon>Pentapetalae</taxon>
        <taxon>rosids</taxon>
        <taxon>fabids</taxon>
        <taxon>Malpighiales</taxon>
        <taxon>Salicaceae</taxon>
        <taxon>Saliceae</taxon>
        <taxon>Populus</taxon>
    </lineage>
</organism>
<proteinExistence type="predicted"/>
<dbReference type="STRING" id="43335.A0A4U5R4E0"/>
<keyword evidence="1" id="KW-0732">Signal</keyword>
<reference evidence="3" key="1">
    <citation type="submission" date="2018-10" db="EMBL/GenBank/DDBJ databases">
        <title>Population genomic analysis revealed the cold adaptation of white poplar.</title>
        <authorList>
            <person name="Liu Y.-J."/>
        </authorList>
    </citation>
    <scope>NUCLEOTIDE SEQUENCE [LARGE SCALE GENOMIC DNA]</scope>
    <source>
        <strain evidence="3">PAL-ZL1</strain>
    </source>
</reference>
<feature type="signal peptide" evidence="1">
    <location>
        <begin position="1"/>
        <end position="23"/>
    </location>
</feature>
<comment type="caution">
    <text evidence="3">The sequence shown here is derived from an EMBL/GenBank/DDBJ whole genome shotgun (WGS) entry which is preliminary data.</text>
</comment>
<feature type="chain" id="PRO_5020707804" description="Pectinesterase inhibitor domain-containing protein" evidence="1">
    <location>
        <begin position="24"/>
        <end position="203"/>
    </location>
</feature>